<proteinExistence type="predicted"/>
<reference evidence="2" key="1">
    <citation type="journal article" date="2019" name="Sci. Rep.">
        <title>Draft genome of Tanacetum cinerariifolium, the natural source of mosquito coil.</title>
        <authorList>
            <person name="Yamashiro T."/>
            <person name="Shiraishi A."/>
            <person name="Satake H."/>
            <person name="Nakayama K."/>
        </authorList>
    </citation>
    <scope>NUCLEOTIDE SEQUENCE</scope>
</reference>
<evidence type="ECO:0000313" key="2">
    <source>
        <dbReference type="EMBL" id="GFD21636.1"/>
    </source>
</evidence>
<comment type="caution">
    <text evidence="2">The sequence shown here is derived from an EMBL/GenBank/DDBJ whole genome shotgun (WGS) entry which is preliminary data.</text>
</comment>
<dbReference type="AlphaFoldDB" id="A0A699UJX2"/>
<feature type="compositionally biased region" description="Basic and acidic residues" evidence="1">
    <location>
        <begin position="75"/>
        <end position="85"/>
    </location>
</feature>
<dbReference type="EMBL" id="BKCJ011331183">
    <property type="protein sequence ID" value="GFD21636.1"/>
    <property type="molecule type" value="Genomic_DNA"/>
</dbReference>
<accession>A0A699UJX2</accession>
<protein>
    <submittedName>
        <fullName evidence="2">Uncharacterized protein</fullName>
    </submittedName>
</protein>
<gene>
    <name evidence="2" type="ORF">Tci_893605</name>
</gene>
<sequence>MRGRSTMHTAMLSKTHFNGYDVINVNNGPWRVCTHHDRLGSFGSREEAMAFAASLPAYQERTAMRAQPVAGAKAKPTDAHKEAPKAKSKAKK</sequence>
<organism evidence="2">
    <name type="scientific">Tanacetum cinerariifolium</name>
    <name type="common">Dalmatian daisy</name>
    <name type="synonym">Chrysanthemum cinerariifolium</name>
    <dbReference type="NCBI Taxonomy" id="118510"/>
    <lineage>
        <taxon>Eukaryota</taxon>
        <taxon>Viridiplantae</taxon>
        <taxon>Streptophyta</taxon>
        <taxon>Embryophyta</taxon>
        <taxon>Tracheophyta</taxon>
        <taxon>Spermatophyta</taxon>
        <taxon>Magnoliopsida</taxon>
        <taxon>eudicotyledons</taxon>
        <taxon>Gunneridae</taxon>
        <taxon>Pentapetalae</taxon>
        <taxon>asterids</taxon>
        <taxon>campanulids</taxon>
        <taxon>Asterales</taxon>
        <taxon>Asteraceae</taxon>
        <taxon>Asteroideae</taxon>
        <taxon>Anthemideae</taxon>
        <taxon>Anthemidinae</taxon>
        <taxon>Tanacetum</taxon>
    </lineage>
</organism>
<name>A0A699UJX2_TANCI</name>
<evidence type="ECO:0000256" key="1">
    <source>
        <dbReference type="SAM" id="MobiDB-lite"/>
    </source>
</evidence>
<feature type="region of interest" description="Disordered" evidence="1">
    <location>
        <begin position="66"/>
        <end position="92"/>
    </location>
</feature>